<evidence type="ECO:0000313" key="2">
    <source>
        <dbReference type="EMBL" id="MFC5004899.1"/>
    </source>
</evidence>
<dbReference type="InterPro" id="IPR038750">
    <property type="entry name" value="YczE/YyaS-like"/>
</dbReference>
<feature type="transmembrane region" description="Helical" evidence="1">
    <location>
        <begin position="7"/>
        <end position="26"/>
    </location>
</feature>
<keyword evidence="1" id="KW-0472">Membrane</keyword>
<dbReference type="PANTHER" id="PTHR40078:SF1">
    <property type="entry name" value="INTEGRAL MEMBRANE PROTEIN"/>
    <property type="match status" value="1"/>
</dbReference>
<keyword evidence="1" id="KW-1133">Transmembrane helix</keyword>
<evidence type="ECO:0000256" key="1">
    <source>
        <dbReference type="SAM" id="Phobius"/>
    </source>
</evidence>
<proteinExistence type="predicted"/>
<feature type="transmembrane region" description="Helical" evidence="1">
    <location>
        <begin position="46"/>
        <end position="66"/>
    </location>
</feature>
<gene>
    <name evidence="2" type="ORF">ACFPIJ_44615</name>
</gene>
<name>A0ABV9WB38_9ACTN</name>
<protein>
    <submittedName>
        <fullName evidence="2">YitT family protein</fullName>
    </submittedName>
</protein>
<keyword evidence="1" id="KW-0812">Transmembrane</keyword>
<dbReference type="RefSeq" id="WP_380125202.1">
    <property type="nucleotide sequence ID" value="NZ_JBHSIU010000066.1"/>
</dbReference>
<organism evidence="2 3">
    <name type="scientific">Dactylosporangium cerinum</name>
    <dbReference type="NCBI Taxonomy" id="1434730"/>
    <lineage>
        <taxon>Bacteria</taxon>
        <taxon>Bacillati</taxon>
        <taxon>Actinomycetota</taxon>
        <taxon>Actinomycetes</taxon>
        <taxon>Micromonosporales</taxon>
        <taxon>Micromonosporaceae</taxon>
        <taxon>Dactylosporangium</taxon>
    </lineage>
</organism>
<sequence>MSSRNLARLYGGLVLFGISLTLMLRAGLGLGPWDVLHQGISRHTGISIGLVANLVAVAVLLLWIPLRQRPGLGTVSNVIVVGLVTDATLALTAPVHDLAARTGLLVAGILANAVATGLYVGAGFGPGPRDGLMTGLAARGHSLRLVRTSIELTALGAGWLLGGTVGPGTLAYALAIGPLVGWLMPRLAVTPRNPRGIVLQKGQS</sequence>
<comment type="caution">
    <text evidence="2">The sequence shown here is derived from an EMBL/GenBank/DDBJ whole genome shotgun (WGS) entry which is preliminary data.</text>
</comment>
<dbReference type="Pfam" id="PF19700">
    <property type="entry name" value="DUF6198"/>
    <property type="match status" value="1"/>
</dbReference>
<reference evidence="3" key="1">
    <citation type="journal article" date="2019" name="Int. J. Syst. Evol. Microbiol.">
        <title>The Global Catalogue of Microorganisms (GCM) 10K type strain sequencing project: providing services to taxonomists for standard genome sequencing and annotation.</title>
        <authorList>
            <consortium name="The Broad Institute Genomics Platform"/>
            <consortium name="The Broad Institute Genome Sequencing Center for Infectious Disease"/>
            <person name="Wu L."/>
            <person name="Ma J."/>
        </authorList>
    </citation>
    <scope>NUCLEOTIDE SEQUENCE [LARGE SCALE GENOMIC DNA]</scope>
    <source>
        <strain evidence="3">CGMCC 4.7152</strain>
    </source>
</reference>
<evidence type="ECO:0000313" key="3">
    <source>
        <dbReference type="Proteomes" id="UP001595912"/>
    </source>
</evidence>
<feature type="transmembrane region" description="Helical" evidence="1">
    <location>
        <begin position="78"/>
        <end position="96"/>
    </location>
</feature>
<accession>A0ABV9WB38</accession>
<dbReference type="Proteomes" id="UP001595912">
    <property type="component" value="Unassembled WGS sequence"/>
</dbReference>
<keyword evidence="3" id="KW-1185">Reference proteome</keyword>
<feature type="transmembrane region" description="Helical" evidence="1">
    <location>
        <begin position="102"/>
        <end position="124"/>
    </location>
</feature>
<dbReference type="PANTHER" id="PTHR40078">
    <property type="entry name" value="INTEGRAL MEMBRANE PROTEIN-RELATED"/>
    <property type="match status" value="1"/>
</dbReference>
<dbReference type="EMBL" id="JBHSIU010000066">
    <property type="protein sequence ID" value="MFC5004899.1"/>
    <property type="molecule type" value="Genomic_DNA"/>
</dbReference>